<dbReference type="EMBL" id="VSSQ01113360">
    <property type="protein sequence ID" value="MPN49793.1"/>
    <property type="molecule type" value="Genomic_DNA"/>
</dbReference>
<dbReference type="AlphaFoldDB" id="A0A645IR97"/>
<comment type="caution">
    <text evidence="2">The sequence shown here is derived from an EMBL/GenBank/DDBJ whole genome shotgun (WGS) entry which is preliminary data.</text>
</comment>
<evidence type="ECO:0000256" key="1">
    <source>
        <dbReference type="SAM" id="Phobius"/>
    </source>
</evidence>
<keyword evidence="1" id="KW-0812">Transmembrane</keyword>
<feature type="transmembrane region" description="Helical" evidence="1">
    <location>
        <begin position="100"/>
        <end position="122"/>
    </location>
</feature>
<protein>
    <submittedName>
        <fullName evidence="2">Uncharacterized protein</fullName>
    </submittedName>
</protein>
<gene>
    <name evidence="2" type="ORF">SDC9_197415</name>
</gene>
<name>A0A645IR97_9ZZZZ</name>
<keyword evidence="1" id="KW-1133">Transmembrane helix</keyword>
<proteinExistence type="predicted"/>
<accession>A0A645IR97</accession>
<keyword evidence="1" id="KW-0472">Membrane</keyword>
<organism evidence="2">
    <name type="scientific">bioreactor metagenome</name>
    <dbReference type="NCBI Taxonomy" id="1076179"/>
    <lineage>
        <taxon>unclassified sequences</taxon>
        <taxon>metagenomes</taxon>
        <taxon>ecological metagenomes</taxon>
    </lineage>
</organism>
<reference evidence="2" key="1">
    <citation type="submission" date="2019-08" db="EMBL/GenBank/DDBJ databases">
        <authorList>
            <person name="Kucharzyk K."/>
            <person name="Murdoch R.W."/>
            <person name="Higgins S."/>
            <person name="Loffler F."/>
        </authorList>
    </citation>
    <scope>NUCLEOTIDE SEQUENCE</scope>
</reference>
<sequence>MGHCFCQHSVFFIIGTFCGSGAVCHSELVAVSVIGVRYGFRAYAFFGESSVYIVGIVRYLTLSILLCLHISVRIICVAFYLLINVYVVSFMSCQSAMINLFCNFIGCIVFKGSGIALCILLGQHISV</sequence>
<evidence type="ECO:0000313" key="2">
    <source>
        <dbReference type="EMBL" id="MPN49793.1"/>
    </source>
</evidence>
<feature type="transmembrane region" description="Helical" evidence="1">
    <location>
        <begin position="56"/>
        <end position="88"/>
    </location>
</feature>
<feature type="transmembrane region" description="Helical" evidence="1">
    <location>
        <begin position="12"/>
        <end position="36"/>
    </location>
</feature>